<sequence length="240" mass="25548">MTEPNPTPPRLPPTPAATSLLWAIGIIYLLTAALSGGLQPRLSVLVFLGAKVNELIAAGAYWRLLSATFLHGSLIHILFNGYALYALGPETERIYGTRRFLALYFLAGLGGSLASYLLSPSVSVGASGAIFGLIGGLGIFYYLNRAVLGNFGKAQVQNMATVALINLFIGFSAPSIIDNWGHLGGLVGGIVAGWALAPRFMVDPGFYPPLMRRTYPAQGWMWAVALVLVMLVMVGMLPHA</sequence>
<dbReference type="InterPro" id="IPR035952">
    <property type="entry name" value="Rhomboid-like_sf"/>
</dbReference>
<keyword evidence="2 5" id="KW-0812">Transmembrane</keyword>
<feature type="transmembrane region" description="Helical" evidence="5">
    <location>
        <begin position="68"/>
        <end position="88"/>
    </location>
</feature>
<dbReference type="EMBL" id="ADVR01000116">
    <property type="protein sequence ID" value="EFO79341.1"/>
    <property type="molecule type" value="Genomic_DNA"/>
</dbReference>
<evidence type="ECO:0000256" key="5">
    <source>
        <dbReference type="SAM" id="Phobius"/>
    </source>
</evidence>
<evidence type="ECO:0000256" key="3">
    <source>
        <dbReference type="ARBA" id="ARBA00022989"/>
    </source>
</evidence>
<dbReference type="AlphaFoldDB" id="E1IHH8"/>
<reference evidence="7 8" key="1">
    <citation type="journal article" date="2011" name="J. Bacteriol.">
        <title>Draft genome sequence of the anoxygenic filamentous phototrophic bacterium Oscillochloris trichoides subsp. DG-6.</title>
        <authorList>
            <person name="Kuznetsov B.B."/>
            <person name="Ivanovsky R.N."/>
            <person name="Keppen O.I."/>
            <person name="Sukhacheva M.V."/>
            <person name="Bumazhkin B.K."/>
            <person name="Patutina E.O."/>
            <person name="Beletsky A.V."/>
            <person name="Mardanov A.V."/>
            <person name="Baslerov R.V."/>
            <person name="Panteleeva A.N."/>
            <person name="Kolganova T.V."/>
            <person name="Ravin N.V."/>
            <person name="Skryabin K.G."/>
        </authorList>
    </citation>
    <scope>NUCLEOTIDE SEQUENCE [LARGE SCALE GENOMIC DNA]</scope>
    <source>
        <strain evidence="7 8">DG-6</strain>
    </source>
</reference>
<feature type="transmembrane region" description="Helical" evidence="5">
    <location>
        <begin position="100"/>
        <end position="118"/>
    </location>
</feature>
<dbReference type="PANTHER" id="PTHR43731">
    <property type="entry name" value="RHOMBOID PROTEASE"/>
    <property type="match status" value="1"/>
</dbReference>
<dbReference type="Proteomes" id="UP000054010">
    <property type="component" value="Unassembled WGS sequence"/>
</dbReference>
<feature type="transmembrane region" description="Helical" evidence="5">
    <location>
        <begin position="20"/>
        <end position="38"/>
    </location>
</feature>
<dbReference type="Pfam" id="PF01694">
    <property type="entry name" value="Rhomboid"/>
    <property type="match status" value="1"/>
</dbReference>
<feature type="domain" description="Peptidase S54 rhomboid" evidence="6">
    <location>
        <begin position="59"/>
        <end position="198"/>
    </location>
</feature>
<dbReference type="InterPro" id="IPR022764">
    <property type="entry name" value="Peptidase_S54_rhomboid_dom"/>
</dbReference>
<feature type="transmembrane region" description="Helical" evidence="5">
    <location>
        <begin position="219"/>
        <end position="237"/>
    </location>
</feature>
<dbReference type="eggNOG" id="COG0705">
    <property type="taxonomic scope" value="Bacteria"/>
</dbReference>
<keyword evidence="4 5" id="KW-0472">Membrane</keyword>
<evidence type="ECO:0000256" key="4">
    <source>
        <dbReference type="ARBA" id="ARBA00023136"/>
    </source>
</evidence>
<comment type="caution">
    <text evidence="7">The sequence shown here is derived from an EMBL/GenBank/DDBJ whole genome shotgun (WGS) entry which is preliminary data.</text>
</comment>
<dbReference type="GO" id="GO:0004252">
    <property type="term" value="F:serine-type endopeptidase activity"/>
    <property type="evidence" value="ECO:0007669"/>
    <property type="project" value="InterPro"/>
</dbReference>
<keyword evidence="8" id="KW-1185">Reference proteome</keyword>
<dbReference type="PANTHER" id="PTHR43731:SF26">
    <property type="entry name" value="RHOMBOID-LIKE PROTEIN 10, CHLOROPLASTIC"/>
    <property type="match status" value="1"/>
</dbReference>
<dbReference type="SUPFAM" id="SSF144091">
    <property type="entry name" value="Rhomboid-like"/>
    <property type="match status" value="1"/>
</dbReference>
<dbReference type="HOGENOM" id="CLU_055068_2_1_0"/>
<evidence type="ECO:0000259" key="6">
    <source>
        <dbReference type="Pfam" id="PF01694"/>
    </source>
</evidence>
<feature type="transmembrane region" description="Helical" evidence="5">
    <location>
        <begin position="180"/>
        <end position="198"/>
    </location>
</feature>
<accession>E1IHH8</accession>
<evidence type="ECO:0000313" key="8">
    <source>
        <dbReference type="Proteomes" id="UP000054010"/>
    </source>
</evidence>
<comment type="subcellular location">
    <subcellularLocation>
        <location evidence="1">Membrane</location>
        <topology evidence="1">Multi-pass membrane protein</topology>
    </subcellularLocation>
</comment>
<feature type="transmembrane region" description="Helical" evidence="5">
    <location>
        <begin position="124"/>
        <end position="144"/>
    </location>
</feature>
<keyword evidence="3 5" id="KW-1133">Transmembrane helix</keyword>
<evidence type="ECO:0000256" key="1">
    <source>
        <dbReference type="ARBA" id="ARBA00004141"/>
    </source>
</evidence>
<evidence type="ECO:0000256" key="2">
    <source>
        <dbReference type="ARBA" id="ARBA00022692"/>
    </source>
</evidence>
<evidence type="ECO:0000313" key="7">
    <source>
        <dbReference type="EMBL" id="EFO79341.1"/>
    </source>
</evidence>
<name>E1IHH8_9CHLR</name>
<proteinExistence type="predicted"/>
<gene>
    <name evidence="7" type="ORF">OSCT_2779</name>
</gene>
<feature type="transmembrane region" description="Helical" evidence="5">
    <location>
        <begin position="45"/>
        <end position="62"/>
    </location>
</feature>
<dbReference type="STRING" id="765420.OSCT_2779"/>
<organism evidence="7 8">
    <name type="scientific">Oscillochloris trichoides DG-6</name>
    <dbReference type="NCBI Taxonomy" id="765420"/>
    <lineage>
        <taxon>Bacteria</taxon>
        <taxon>Bacillati</taxon>
        <taxon>Chloroflexota</taxon>
        <taxon>Chloroflexia</taxon>
        <taxon>Chloroflexales</taxon>
        <taxon>Chloroflexineae</taxon>
        <taxon>Oscillochloridaceae</taxon>
        <taxon>Oscillochloris</taxon>
    </lineage>
</organism>
<dbReference type="Gene3D" id="1.20.1540.10">
    <property type="entry name" value="Rhomboid-like"/>
    <property type="match status" value="1"/>
</dbReference>
<dbReference type="GO" id="GO:0016020">
    <property type="term" value="C:membrane"/>
    <property type="evidence" value="ECO:0007669"/>
    <property type="project" value="UniProtKB-SubCell"/>
</dbReference>
<protein>
    <submittedName>
        <fullName evidence="7">Rhomboid family protein</fullName>
    </submittedName>
</protein>
<dbReference type="InterPro" id="IPR050925">
    <property type="entry name" value="Rhomboid_protease_S54"/>
</dbReference>